<evidence type="ECO:0000313" key="3">
    <source>
        <dbReference type="Proteomes" id="UP000092093"/>
    </source>
</evidence>
<comment type="caution">
    <text evidence="2">The sequence shown here is derived from an EMBL/GenBank/DDBJ whole genome shotgun (WGS) entry which is preliminary data.</text>
</comment>
<dbReference type="Proteomes" id="UP000092093">
    <property type="component" value="Unassembled WGS sequence"/>
</dbReference>
<feature type="coiled-coil region" evidence="1">
    <location>
        <begin position="23"/>
        <end position="50"/>
    </location>
</feature>
<dbReference type="AlphaFoldDB" id="A0A1B7X2B5"/>
<protein>
    <submittedName>
        <fullName evidence="2">Uncharacterized protein</fullName>
    </submittedName>
</protein>
<organism evidence="2 3">
    <name type="scientific">Aphanizomenon flos-aquae WA102</name>
    <dbReference type="NCBI Taxonomy" id="1710896"/>
    <lineage>
        <taxon>Bacteria</taxon>
        <taxon>Bacillati</taxon>
        <taxon>Cyanobacteriota</taxon>
        <taxon>Cyanophyceae</taxon>
        <taxon>Nostocales</taxon>
        <taxon>Aphanizomenonaceae</taxon>
        <taxon>Aphanizomenon</taxon>
    </lineage>
</organism>
<sequence>MNTQNLTIEEQEAQAYAAGDTATAALLGRIIELEAENKRLEQELENAQGDSLSDWESKNGPAYDYVQFFQGCFDRLAGHYPCPSITSDYDKSVIFSAIEKSEGATD</sequence>
<evidence type="ECO:0000256" key="1">
    <source>
        <dbReference type="SAM" id="Coils"/>
    </source>
</evidence>
<keyword evidence="1" id="KW-0175">Coiled coil</keyword>
<accession>A0A1B7X2B5</accession>
<proteinExistence type="predicted"/>
<reference evidence="2 3" key="1">
    <citation type="submission" date="2015-09" db="EMBL/GenBank/DDBJ databases">
        <title>Aphanizomenon flos-aquae WA102.</title>
        <authorList>
            <person name="Driscoll C."/>
        </authorList>
    </citation>
    <scope>NUCLEOTIDE SEQUENCE [LARGE SCALE GENOMIC DNA]</scope>
    <source>
        <strain evidence="2">WA102</strain>
    </source>
</reference>
<evidence type="ECO:0000313" key="2">
    <source>
        <dbReference type="EMBL" id="OBQ43515.1"/>
    </source>
</evidence>
<gene>
    <name evidence="2" type="ORF">AN484_11895</name>
</gene>
<name>A0A1B7X2B5_APHFL</name>
<dbReference type="EMBL" id="LJOW01000051">
    <property type="protein sequence ID" value="OBQ43515.1"/>
    <property type="molecule type" value="Genomic_DNA"/>
</dbReference>